<feature type="domain" description="RING-type" evidence="17">
    <location>
        <begin position="220"/>
        <end position="432"/>
    </location>
</feature>
<organism evidence="18 19">
    <name type="scientific">Stylonychia lemnae</name>
    <name type="common">Ciliate</name>
    <dbReference type="NCBI Taxonomy" id="5949"/>
    <lineage>
        <taxon>Eukaryota</taxon>
        <taxon>Sar</taxon>
        <taxon>Alveolata</taxon>
        <taxon>Ciliophora</taxon>
        <taxon>Intramacronucleata</taxon>
        <taxon>Spirotrichea</taxon>
        <taxon>Stichotrichia</taxon>
        <taxon>Sporadotrichida</taxon>
        <taxon>Oxytrichidae</taxon>
        <taxon>Stylonychinae</taxon>
        <taxon>Stylonychia</taxon>
    </lineage>
</organism>
<evidence type="ECO:0000256" key="3">
    <source>
        <dbReference type="ARBA" id="ARBA00004906"/>
    </source>
</evidence>
<dbReference type="FunFam" id="3.30.40.10:FF:000051">
    <property type="entry name" value="RBR-type E3 ubiquitin transferase"/>
    <property type="match status" value="1"/>
</dbReference>
<evidence type="ECO:0000256" key="1">
    <source>
        <dbReference type="ARBA" id="ARBA00001798"/>
    </source>
</evidence>
<keyword evidence="11" id="KW-0862">Zinc</keyword>
<evidence type="ECO:0000256" key="5">
    <source>
        <dbReference type="ARBA" id="ARBA00022679"/>
    </source>
</evidence>
<dbReference type="GO" id="GO:0031090">
    <property type="term" value="C:organelle membrane"/>
    <property type="evidence" value="ECO:0007669"/>
    <property type="project" value="UniProtKB-ARBA"/>
</dbReference>
<dbReference type="GO" id="GO:0016567">
    <property type="term" value="P:protein ubiquitination"/>
    <property type="evidence" value="ECO:0007669"/>
    <property type="project" value="InterPro"/>
</dbReference>
<dbReference type="GO" id="GO:0005737">
    <property type="term" value="C:cytoplasm"/>
    <property type="evidence" value="ECO:0007669"/>
    <property type="project" value="UniProtKB-ARBA"/>
</dbReference>
<dbReference type="InterPro" id="IPR031127">
    <property type="entry name" value="E3_UB_ligase_RBR"/>
</dbReference>
<dbReference type="EMBL" id="CCKQ01006777">
    <property type="protein sequence ID" value="CDW78103.1"/>
    <property type="molecule type" value="Genomic_DNA"/>
</dbReference>
<dbReference type="InterPro" id="IPR001841">
    <property type="entry name" value="Znf_RING"/>
</dbReference>
<keyword evidence="8" id="KW-0677">Repeat</keyword>
<dbReference type="Pfam" id="PF01485">
    <property type="entry name" value="IBR"/>
    <property type="match status" value="1"/>
</dbReference>
<dbReference type="InParanoid" id="A0A078ABD3"/>
<comment type="pathway">
    <text evidence="3">Protein modification; protein ubiquitination.</text>
</comment>
<dbReference type="GO" id="GO:0061630">
    <property type="term" value="F:ubiquitin protein ligase activity"/>
    <property type="evidence" value="ECO:0007669"/>
    <property type="project" value="UniProtKB-EC"/>
</dbReference>
<dbReference type="OMA" id="PMDENLA"/>
<dbReference type="EC" id="2.3.2.31" evidence="4"/>
<dbReference type="Pfam" id="PF13445">
    <property type="entry name" value="zf-RING_UBOX"/>
    <property type="match status" value="1"/>
</dbReference>
<evidence type="ECO:0000259" key="17">
    <source>
        <dbReference type="PROSITE" id="PS51873"/>
    </source>
</evidence>
<dbReference type="CDD" id="cd20336">
    <property type="entry name" value="Rcat_RBR"/>
    <property type="match status" value="1"/>
</dbReference>
<comment type="subcellular location">
    <subcellularLocation>
        <location evidence="2">Membrane</location>
        <topology evidence="2">Single-pass membrane protein</topology>
    </subcellularLocation>
</comment>
<evidence type="ECO:0000313" key="18">
    <source>
        <dbReference type="EMBL" id="CDW78103.1"/>
    </source>
</evidence>
<comment type="catalytic activity">
    <reaction evidence="1">
        <text>[E2 ubiquitin-conjugating enzyme]-S-ubiquitinyl-L-cysteine + [acceptor protein]-L-lysine = [E2 ubiquitin-conjugating enzyme]-L-cysteine + [acceptor protein]-N(6)-ubiquitinyl-L-lysine.</text>
        <dbReference type="EC" id="2.3.2.31"/>
    </reaction>
</comment>
<dbReference type="SMART" id="SM00184">
    <property type="entry name" value="RING"/>
    <property type="match status" value="1"/>
</dbReference>
<keyword evidence="9 14" id="KW-0863">Zinc-finger</keyword>
<protein>
    <recommendedName>
        <fullName evidence="4">RBR-type E3 ubiquitin transferase</fullName>
        <ecNumber evidence="4">2.3.2.31</ecNumber>
    </recommendedName>
</protein>
<evidence type="ECO:0000256" key="15">
    <source>
        <dbReference type="SAM" id="Phobius"/>
    </source>
</evidence>
<dbReference type="PROSITE" id="PS00518">
    <property type="entry name" value="ZF_RING_1"/>
    <property type="match status" value="1"/>
</dbReference>
<evidence type="ECO:0000256" key="11">
    <source>
        <dbReference type="ARBA" id="ARBA00022833"/>
    </source>
</evidence>
<name>A0A078ABD3_STYLE</name>
<evidence type="ECO:0000256" key="4">
    <source>
        <dbReference type="ARBA" id="ARBA00012251"/>
    </source>
</evidence>
<evidence type="ECO:0000256" key="10">
    <source>
        <dbReference type="ARBA" id="ARBA00022786"/>
    </source>
</evidence>
<keyword evidence="19" id="KW-1185">Reference proteome</keyword>
<dbReference type="Pfam" id="PF22191">
    <property type="entry name" value="IBR_1"/>
    <property type="match status" value="1"/>
</dbReference>
<evidence type="ECO:0000256" key="12">
    <source>
        <dbReference type="ARBA" id="ARBA00022989"/>
    </source>
</evidence>
<feature type="transmembrane region" description="Helical" evidence="15">
    <location>
        <begin position="515"/>
        <end position="535"/>
    </location>
</feature>
<keyword evidence="6 15" id="KW-0812">Transmembrane</keyword>
<evidence type="ECO:0000256" key="14">
    <source>
        <dbReference type="PROSITE-ProRule" id="PRU00175"/>
    </source>
</evidence>
<keyword evidence="5" id="KW-0808">Transferase</keyword>
<evidence type="ECO:0000256" key="2">
    <source>
        <dbReference type="ARBA" id="ARBA00004167"/>
    </source>
</evidence>
<keyword evidence="13 15" id="KW-0472">Membrane</keyword>
<dbReference type="InterPro" id="IPR027370">
    <property type="entry name" value="Znf-RING_euk"/>
</dbReference>
<accession>A0A078ABD3</accession>
<evidence type="ECO:0000256" key="7">
    <source>
        <dbReference type="ARBA" id="ARBA00022723"/>
    </source>
</evidence>
<evidence type="ECO:0000256" key="13">
    <source>
        <dbReference type="ARBA" id="ARBA00023136"/>
    </source>
</evidence>
<dbReference type="GO" id="GO:0008270">
    <property type="term" value="F:zinc ion binding"/>
    <property type="evidence" value="ECO:0007669"/>
    <property type="project" value="UniProtKB-KW"/>
</dbReference>
<dbReference type="InterPro" id="IPR002867">
    <property type="entry name" value="IBR_dom"/>
</dbReference>
<feature type="transmembrane region" description="Helical" evidence="15">
    <location>
        <begin position="442"/>
        <end position="470"/>
    </location>
</feature>
<dbReference type="CDD" id="cd20335">
    <property type="entry name" value="BRcat_RBR"/>
    <property type="match status" value="1"/>
</dbReference>
<proteinExistence type="predicted"/>
<dbReference type="AlphaFoldDB" id="A0A078ABD3"/>
<keyword evidence="12 15" id="KW-1133">Transmembrane helix</keyword>
<reference evidence="18 19" key="1">
    <citation type="submission" date="2014-06" db="EMBL/GenBank/DDBJ databases">
        <authorList>
            <person name="Swart Estienne"/>
        </authorList>
    </citation>
    <scope>NUCLEOTIDE SEQUENCE [LARGE SCALE GENOMIC DNA]</scope>
    <source>
        <strain evidence="18 19">130c</strain>
    </source>
</reference>
<dbReference type="SMART" id="SM00647">
    <property type="entry name" value="IBR"/>
    <property type="match status" value="2"/>
</dbReference>
<feature type="domain" description="RING-type" evidence="16">
    <location>
        <begin position="224"/>
        <end position="274"/>
    </location>
</feature>
<dbReference type="PROSITE" id="PS51873">
    <property type="entry name" value="TRIAD"/>
    <property type="match status" value="1"/>
</dbReference>
<dbReference type="PANTHER" id="PTHR11685">
    <property type="entry name" value="RBR FAMILY RING FINGER AND IBR DOMAIN-CONTAINING"/>
    <property type="match status" value="1"/>
</dbReference>
<evidence type="ECO:0000256" key="8">
    <source>
        <dbReference type="ARBA" id="ARBA00022737"/>
    </source>
</evidence>
<dbReference type="PROSITE" id="PS50089">
    <property type="entry name" value="ZF_RING_2"/>
    <property type="match status" value="1"/>
</dbReference>
<evidence type="ECO:0000313" key="19">
    <source>
        <dbReference type="Proteomes" id="UP000039865"/>
    </source>
</evidence>
<keyword evidence="7" id="KW-0479">Metal-binding</keyword>
<dbReference type="OrthoDB" id="286645at2759"/>
<evidence type="ECO:0000256" key="9">
    <source>
        <dbReference type="ARBA" id="ARBA00022771"/>
    </source>
</evidence>
<dbReference type="SUPFAM" id="SSF57850">
    <property type="entry name" value="RING/U-box"/>
    <property type="match status" value="3"/>
</dbReference>
<keyword evidence="10" id="KW-0833">Ubl conjugation pathway</keyword>
<dbReference type="InterPro" id="IPR013083">
    <property type="entry name" value="Znf_RING/FYVE/PHD"/>
</dbReference>
<evidence type="ECO:0000256" key="6">
    <source>
        <dbReference type="ARBA" id="ARBA00022692"/>
    </source>
</evidence>
<gene>
    <name evidence="18" type="primary">Contig13605.g14511</name>
    <name evidence="18" type="ORF">STYLEM_7074</name>
</gene>
<dbReference type="InterPro" id="IPR017907">
    <property type="entry name" value="Znf_RING_CS"/>
</dbReference>
<dbReference type="InterPro" id="IPR044066">
    <property type="entry name" value="TRIAD_supradom"/>
</dbReference>
<feature type="transmembrane region" description="Helical" evidence="15">
    <location>
        <begin position="491"/>
        <end position="509"/>
    </location>
</feature>
<sequence>MNEPDEKYEILPMDENLAETMRQNFLVFKPKEEPIKENNKNIISQTIDLEEQKLIQNVSYYDLESQELKQLIKPSDAIQRCNLQKQGSSSEYSSFEVSAREIQRKKKTRDLDCIKQGRVRDKLLDQLVDKKYFSDVDADRTGKCKPNSDQKQANRLKSHFQNQVSPLKRDIERQKQNLYLENKASMLIVYQQKYWPIIQNKNTAPLHKENKLIRNIQVEEKLYCEICYKPIENDSQLLSLNCGHSYCKECLEAMVLYAIDVSGEVNKLKCPDSKCTAVLSRNVIQNLTNSEKFQKYLGFMLNYELILDKNKKFCPSPDCHNILERKGLGFSSKIKCEKCNNEICFDCQAVWHQGQSCRQFQNNTTVGWILKKDAQKCPKCKVLIEKNDGCIHMKCYKCQHYFCWGCGFPVDHIIHNKDIQQFLVYGICIGDKYKSVSFRKLVFIYLLLSFGAQFISFLLILIGAALFWIVGPFSLYNDITDSLKGPIIKTIVIYLLVFAYPACICLGLISSVLFAAVYLGLAFLPLMILHSYYLISIIRWWKQGRAFKGL</sequence>
<dbReference type="Proteomes" id="UP000039865">
    <property type="component" value="Unassembled WGS sequence"/>
</dbReference>
<dbReference type="Gene3D" id="3.30.40.10">
    <property type="entry name" value="Zinc/RING finger domain, C3HC4 (zinc finger)"/>
    <property type="match status" value="1"/>
</dbReference>
<dbReference type="Gene3D" id="1.20.120.1750">
    <property type="match status" value="1"/>
</dbReference>
<evidence type="ECO:0000259" key="16">
    <source>
        <dbReference type="PROSITE" id="PS50089"/>
    </source>
</evidence>